<dbReference type="SFLD" id="SFLDS00029">
    <property type="entry name" value="Radical_SAM"/>
    <property type="match status" value="1"/>
</dbReference>
<dbReference type="GO" id="GO:0003824">
    <property type="term" value="F:catalytic activity"/>
    <property type="evidence" value="ECO:0007669"/>
    <property type="project" value="InterPro"/>
</dbReference>
<keyword evidence="3" id="KW-1185">Reference proteome</keyword>
<dbReference type="CDD" id="cd01335">
    <property type="entry name" value="Radical_SAM"/>
    <property type="match status" value="1"/>
</dbReference>
<dbReference type="RefSeq" id="WP_249280099.1">
    <property type="nucleotide sequence ID" value="NZ_JACRSS010000001.1"/>
</dbReference>
<dbReference type="AlphaFoldDB" id="A0A926DIB7"/>
<dbReference type="Pfam" id="PF19864">
    <property type="entry name" value="Radical_SAM_N2"/>
    <property type="match status" value="1"/>
</dbReference>
<dbReference type="PANTHER" id="PTHR42731">
    <property type="entry name" value="SLL1084 PROTEIN"/>
    <property type="match status" value="1"/>
</dbReference>
<dbReference type="InterPro" id="IPR023404">
    <property type="entry name" value="rSAM_horseshoe"/>
</dbReference>
<sequence length="604" mass="69352">MDRKVLESILPKVEKPARYIGGEPNMVRKPVDVPIRFLFAFPDVYEVGMSHLGTTILYHLTNEREDTYAERTYAPFKDMQDCMKEAGIPLYSLETYTPAAEFDIIGFNLSYEMCYTTVLAMLELAGLPKLASQRDGLPLVIAGGACTYNAEPLADFIDLFIIGEGEEVNMELLDLYKAHKEKGFEKKAFLEEAAQIPGVYVPSLYTITYCADGRVASIDGPQMPIRKRYVKDLDASYYPEKFMVPFLRPVHDRAVLEIFRGCTRGCRFCQAGFIYRPVRERKQETLFRQADCILKDTGYEEISLLSLSSGDYSTIEELSIGLIEKYEKDHVSVSLPSLRIDSFDKEYAKRMQGARKSSYTFAPEAGTQRLRDVINKNITEEDIMRGVRYAFESGASSIKLYFMIGLPTETYADLDGIVDLVKKIRGVFFSLPKEQRSGALSIHVSTSSFVPKPFTPFQWEKQDTMDELHAKQEYLREQLKMRGVRYNWHEAQLSYLEAVFARGDRRLGKVLLYAQENGAMFDSWQDYFQNEFWTDAFLRAGIDPEFYIYRERDVDEILPWDHIDCYVKKSYLVRELKRAREAVCTPDCREGCTGCGLGGRCFEK</sequence>
<organism evidence="2 3">
    <name type="scientific">Guopingia tenuis</name>
    <dbReference type="NCBI Taxonomy" id="2763656"/>
    <lineage>
        <taxon>Bacteria</taxon>
        <taxon>Bacillati</taxon>
        <taxon>Bacillota</taxon>
        <taxon>Clostridia</taxon>
        <taxon>Christensenellales</taxon>
        <taxon>Christensenellaceae</taxon>
        <taxon>Guopingia</taxon>
    </lineage>
</organism>
<comment type="caution">
    <text evidence="2">The sequence shown here is derived from an EMBL/GenBank/DDBJ whole genome shotgun (WGS) entry which is preliminary data.</text>
</comment>
<dbReference type="EMBL" id="JACRSS010000001">
    <property type="protein sequence ID" value="MBC8537794.1"/>
    <property type="molecule type" value="Genomic_DNA"/>
</dbReference>
<dbReference type="InterPro" id="IPR007197">
    <property type="entry name" value="rSAM"/>
</dbReference>
<protein>
    <submittedName>
        <fullName evidence="2">TIGR03960 family B12-binding radical SAM protein</fullName>
    </submittedName>
</protein>
<name>A0A926DIB7_9FIRM</name>
<dbReference type="InterPro" id="IPR023862">
    <property type="entry name" value="CHP03960_rSAM"/>
</dbReference>
<evidence type="ECO:0000259" key="1">
    <source>
        <dbReference type="PROSITE" id="PS51918"/>
    </source>
</evidence>
<dbReference type="SFLD" id="SFLDG01082">
    <property type="entry name" value="B12-binding_domain_containing"/>
    <property type="match status" value="1"/>
</dbReference>
<dbReference type="Pfam" id="PF04055">
    <property type="entry name" value="Radical_SAM"/>
    <property type="match status" value="1"/>
</dbReference>
<accession>A0A926DIB7</accession>
<dbReference type="Gene3D" id="3.80.30.20">
    <property type="entry name" value="tm_1862 like domain"/>
    <property type="match status" value="1"/>
</dbReference>
<dbReference type="SUPFAM" id="SSF102114">
    <property type="entry name" value="Radical SAM enzymes"/>
    <property type="match status" value="1"/>
</dbReference>
<dbReference type="InterPro" id="IPR045784">
    <property type="entry name" value="Radical_SAM_N2"/>
</dbReference>
<reference evidence="2" key="1">
    <citation type="submission" date="2020-08" db="EMBL/GenBank/DDBJ databases">
        <title>Genome public.</title>
        <authorList>
            <person name="Liu C."/>
            <person name="Sun Q."/>
        </authorList>
    </citation>
    <scope>NUCLEOTIDE SEQUENCE</scope>
    <source>
        <strain evidence="2">NSJ-63</strain>
    </source>
</reference>
<dbReference type="PANTHER" id="PTHR42731:SF1">
    <property type="entry name" value="RADICAL SAM DOMAIN PROTEIN"/>
    <property type="match status" value="1"/>
</dbReference>
<gene>
    <name evidence="2" type="ORF">H8693_02455</name>
</gene>
<dbReference type="PROSITE" id="PS51918">
    <property type="entry name" value="RADICAL_SAM"/>
    <property type="match status" value="1"/>
</dbReference>
<proteinExistence type="predicted"/>
<dbReference type="InterPro" id="IPR058240">
    <property type="entry name" value="rSAM_sf"/>
</dbReference>
<evidence type="ECO:0000313" key="3">
    <source>
        <dbReference type="Proteomes" id="UP000617951"/>
    </source>
</evidence>
<feature type="domain" description="Radical SAM core" evidence="1">
    <location>
        <begin position="248"/>
        <end position="490"/>
    </location>
</feature>
<dbReference type="InterPro" id="IPR006638">
    <property type="entry name" value="Elp3/MiaA/NifB-like_rSAM"/>
</dbReference>
<dbReference type="SMART" id="SM00729">
    <property type="entry name" value="Elp3"/>
    <property type="match status" value="1"/>
</dbReference>
<dbReference type="NCBIfam" id="TIGR03960">
    <property type="entry name" value="rSAM_fuse_unch"/>
    <property type="match status" value="1"/>
</dbReference>
<dbReference type="GO" id="GO:0051536">
    <property type="term" value="F:iron-sulfur cluster binding"/>
    <property type="evidence" value="ECO:0007669"/>
    <property type="project" value="InterPro"/>
</dbReference>
<evidence type="ECO:0000313" key="2">
    <source>
        <dbReference type="EMBL" id="MBC8537794.1"/>
    </source>
</evidence>
<dbReference type="Proteomes" id="UP000617951">
    <property type="component" value="Unassembled WGS sequence"/>
</dbReference>